<evidence type="ECO:0000313" key="4">
    <source>
        <dbReference type="Proteomes" id="UP001172681"/>
    </source>
</evidence>
<dbReference type="Proteomes" id="UP001172681">
    <property type="component" value="Unassembled WGS sequence"/>
</dbReference>
<feature type="compositionally biased region" description="Polar residues" evidence="2">
    <location>
        <begin position="235"/>
        <end position="246"/>
    </location>
</feature>
<dbReference type="PANTHER" id="PTHR42070">
    <property type="entry name" value="FILAMENT ASSOCIATED PROTEIN, PUTATIVE (AFU_ORTHOLOGUE AFUA_8G06630)-RELATED"/>
    <property type="match status" value="1"/>
</dbReference>
<dbReference type="GO" id="GO:0003700">
    <property type="term" value="F:DNA-binding transcription factor activity"/>
    <property type="evidence" value="ECO:0007669"/>
    <property type="project" value="InterPro"/>
</dbReference>
<name>A0AA39CMY3_9EURO</name>
<feature type="region of interest" description="Disordered" evidence="2">
    <location>
        <begin position="1"/>
        <end position="20"/>
    </location>
</feature>
<reference evidence="3" key="1">
    <citation type="submission" date="2022-10" db="EMBL/GenBank/DDBJ databases">
        <title>Culturing micro-colonial fungi from biological soil crusts in the Mojave desert and describing Neophaeococcomyces mojavensis, and introducing the new genera and species Taxawa tesnikishii.</title>
        <authorList>
            <person name="Kurbessoian T."/>
            <person name="Stajich J.E."/>
        </authorList>
    </citation>
    <scope>NUCLEOTIDE SEQUENCE</scope>
    <source>
        <strain evidence="3">TK_35</strain>
    </source>
</reference>
<feature type="region of interest" description="Disordered" evidence="2">
    <location>
        <begin position="216"/>
        <end position="254"/>
    </location>
</feature>
<dbReference type="SUPFAM" id="SSF57959">
    <property type="entry name" value="Leucine zipper domain"/>
    <property type="match status" value="1"/>
</dbReference>
<accession>A0AA39CMY3</accession>
<dbReference type="InterPro" id="IPR046347">
    <property type="entry name" value="bZIP_sf"/>
</dbReference>
<keyword evidence="1" id="KW-0175">Coiled coil</keyword>
<proteinExistence type="predicted"/>
<dbReference type="CDD" id="cd14688">
    <property type="entry name" value="bZIP_YAP"/>
    <property type="match status" value="1"/>
</dbReference>
<dbReference type="EMBL" id="JAPDRN010000197">
    <property type="protein sequence ID" value="KAJ9613714.1"/>
    <property type="molecule type" value="Genomic_DNA"/>
</dbReference>
<comment type="caution">
    <text evidence="3">The sequence shown here is derived from an EMBL/GenBank/DDBJ whole genome shotgun (WGS) entry which is preliminary data.</text>
</comment>
<keyword evidence="4" id="KW-1185">Reference proteome</keyword>
<dbReference type="PANTHER" id="PTHR42070:SF1">
    <property type="entry name" value="FILAMENT ASSOCIATED PROTEIN, PUTATIVE (AFU_ORTHOLOGUE AFUA_8G06630)-RELATED"/>
    <property type="match status" value="1"/>
</dbReference>
<dbReference type="AlphaFoldDB" id="A0AA39CMY3"/>
<organism evidence="3 4">
    <name type="scientific">Knufia peltigerae</name>
    <dbReference type="NCBI Taxonomy" id="1002370"/>
    <lineage>
        <taxon>Eukaryota</taxon>
        <taxon>Fungi</taxon>
        <taxon>Dikarya</taxon>
        <taxon>Ascomycota</taxon>
        <taxon>Pezizomycotina</taxon>
        <taxon>Eurotiomycetes</taxon>
        <taxon>Chaetothyriomycetidae</taxon>
        <taxon>Chaetothyriales</taxon>
        <taxon>Trichomeriaceae</taxon>
        <taxon>Knufia</taxon>
    </lineage>
</organism>
<feature type="coiled-coil region" evidence="1">
    <location>
        <begin position="23"/>
        <end position="50"/>
    </location>
</feature>
<feature type="region of interest" description="Disordered" evidence="2">
    <location>
        <begin position="137"/>
        <end position="193"/>
    </location>
</feature>
<sequence length="303" mass="33872">MAAGDSFQRQATDRNRVNQRNFRARRQAYIQELEQRLQQLDNDGVRATKEVQIAAQRVDNENRLLRLLLRTQFGVSDSQLNEYLAGSICATDVCTHRFHRNVDEDYASTRSKESVSSQIFPARPEVSSQIFPVRPEEVVSTKESQEPTVIGSVRTDEEPPPVLVAASQSPECEWTSVIPPPPDTDSSQSVHAESHVELPHAVTWMVFEEASPVELEEYDNRHEQEPSYPHHSPSNRKTAGGSSPSETRADAHAGETSCVEAAKIIASLRGCNVDDDMWSELGCRAKQSCRVPNISVFELMDKA</sequence>
<evidence type="ECO:0000256" key="1">
    <source>
        <dbReference type="SAM" id="Coils"/>
    </source>
</evidence>
<gene>
    <name evidence="3" type="ORF">H2204_014708</name>
</gene>
<protein>
    <recommendedName>
        <fullName evidence="5">BZIP domain-containing protein</fullName>
    </recommendedName>
</protein>
<evidence type="ECO:0000313" key="3">
    <source>
        <dbReference type="EMBL" id="KAJ9613714.1"/>
    </source>
</evidence>
<evidence type="ECO:0008006" key="5">
    <source>
        <dbReference type="Google" id="ProtNLM"/>
    </source>
</evidence>
<evidence type="ECO:0000256" key="2">
    <source>
        <dbReference type="SAM" id="MobiDB-lite"/>
    </source>
</evidence>
<dbReference type="Gene3D" id="1.20.5.170">
    <property type="match status" value="1"/>
</dbReference>